<keyword evidence="3" id="KW-0804">Transcription</keyword>
<dbReference type="EMBL" id="JARRAF010000039">
    <property type="protein sequence ID" value="MDK2126487.1"/>
    <property type="molecule type" value="Genomic_DNA"/>
</dbReference>
<evidence type="ECO:0000313" key="6">
    <source>
        <dbReference type="Proteomes" id="UP001172778"/>
    </source>
</evidence>
<evidence type="ECO:0000256" key="1">
    <source>
        <dbReference type="ARBA" id="ARBA00023015"/>
    </source>
</evidence>
<dbReference type="RefSeq" id="WP_284102806.1">
    <property type="nucleotide sequence ID" value="NZ_JARRAF010000039.1"/>
</dbReference>
<dbReference type="InterPro" id="IPR016032">
    <property type="entry name" value="Sig_transdc_resp-reg_C-effctor"/>
</dbReference>
<dbReference type="Gene3D" id="3.30.450.80">
    <property type="entry name" value="Transcription factor LuxR-like, autoinducer-binding domain"/>
    <property type="match status" value="1"/>
</dbReference>
<organism evidence="5 6">
    <name type="scientific">Parachitinimonas caeni</name>
    <dbReference type="NCBI Taxonomy" id="3031301"/>
    <lineage>
        <taxon>Bacteria</taxon>
        <taxon>Pseudomonadati</taxon>
        <taxon>Pseudomonadota</taxon>
        <taxon>Betaproteobacteria</taxon>
        <taxon>Neisseriales</taxon>
        <taxon>Chitinibacteraceae</taxon>
        <taxon>Parachitinimonas</taxon>
    </lineage>
</organism>
<dbReference type="Proteomes" id="UP001172778">
    <property type="component" value="Unassembled WGS sequence"/>
</dbReference>
<dbReference type="SUPFAM" id="SSF75516">
    <property type="entry name" value="Pheromone-binding domain of LuxR-like quorum-sensing transcription factors"/>
    <property type="match status" value="1"/>
</dbReference>
<dbReference type="InterPro" id="IPR005143">
    <property type="entry name" value="TF_LuxR_autoind-bd_dom"/>
</dbReference>
<protein>
    <submittedName>
        <fullName evidence="5">Autoinducer binding domain-containing protein</fullName>
    </submittedName>
</protein>
<reference evidence="5" key="1">
    <citation type="submission" date="2023-03" db="EMBL/GenBank/DDBJ databases">
        <title>Chitinimonas shenzhenensis gen. nov., sp. nov., a novel member of family Burkholderiaceae isolated from activated sludge collected in Shen Zhen, China.</title>
        <authorList>
            <person name="Wang X."/>
        </authorList>
    </citation>
    <scope>NUCLEOTIDE SEQUENCE</scope>
    <source>
        <strain evidence="5">DQS-5</strain>
    </source>
</reference>
<dbReference type="InterPro" id="IPR000792">
    <property type="entry name" value="Tscrpt_reg_LuxR_C"/>
</dbReference>
<dbReference type="SUPFAM" id="SSF46894">
    <property type="entry name" value="C-terminal effector domain of the bipartite response regulators"/>
    <property type="match status" value="1"/>
</dbReference>
<comment type="caution">
    <text evidence="5">The sequence shown here is derived from an EMBL/GenBank/DDBJ whole genome shotgun (WGS) entry which is preliminary data.</text>
</comment>
<keyword evidence="2" id="KW-0238">DNA-binding</keyword>
<keyword evidence="6" id="KW-1185">Reference proteome</keyword>
<evidence type="ECO:0000259" key="4">
    <source>
        <dbReference type="SMART" id="SM00421"/>
    </source>
</evidence>
<evidence type="ECO:0000313" key="5">
    <source>
        <dbReference type="EMBL" id="MDK2126487.1"/>
    </source>
</evidence>
<dbReference type="InterPro" id="IPR036693">
    <property type="entry name" value="TF_LuxR_autoind-bd_dom_sf"/>
</dbReference>
<name>A0ABT7E2E2_9NEIS</name>
<accession>A0ABT7E2E2</accession>
<feature type="domain" description="HTH luxR-type" evidence="4">
    <location>
        <begin position="169"/>
        <end position="226"/>
    </location>
</feature>
<evidence type="ECO:0000256" key="2">
    <source>
        <dbReference type="ARBA" id="ARBA00023125"/>
    </source>
</evidence>
<gene>
    <name evidence="5" type="ORF">PZA18_20815</name>
</gene>
<keyword evidence="1" id="KW-0805">Transcription regulation</keyword>
<evidence type="ECO:0000256" key="3">
    <source>
        <dbReference type="ARBA" id="ARBA00023163"/>
    </source>
</evidence>
<dbReference type="SMART" id="SM00421">
    <property type="entry name" value="HTH_LUXR"/>
    <property type="match status" value="1"/>
</dbReference>
<dbReference type="Pfam" id="PF03472">
    <property type="entry name" value="Autoind_bind"/>
    <property type="match status" value="1"/>
</dbReference>
<proteinExistence type="predicted"/>
<sequence>MRRNLIADLISAQRLDDLRRLILAFVRQRNHDYFCLAYGHRSDGIPSFTTHHFPTGWTGVVSPEIMASDPLVQAIATQRSNVPITWDDSLYAAAGKMHLWEYFKQFGLMSGIDFPLSRSHSRGGLLFGMIRGDSLPMNTELIDTIILGATLTHCLGALVTPLLDLQIFVSSLSPTEKELLYRVSDGCTEEQAGEICGLSRRQTVLLASQLRERAGVSSVQGAAALLLKSSMC</sequence>